<feature type="region of interest" description="Disordered" evidence="1">
    <location>
        <begin position="315"/>
        <end position="402"/>
    </location>
</feature>
<protein>
    <submittedName>
        <fullName evidence="2">Uncharacterized protein</fullName>
    </submittedName>
</protein>
<dbReference type="EMBL" id="JAWWNJ010000112">
    <property type="protein sequence ID" value="KAK6992239.1"/>
    <property type="molecule type" value="Genomic_DNA"/>
</dbReference>
<feature type="compositionally biased region" description="Acidic residues" evidence="1">
    <location>
        <begin position="460"/>
        <end position="473"/>
    </location>
</feature>
<reference evidence="2 3" key="1">
    <citation type="journal article" date="2024" name="J Genomics">
        <title>Draft genome sequencing and assembly of Favolaschia claudopus CIRM-BRFM 2984 isolated from oak limbs.</title>
        <authorList>
            <person name="Navarro D."/>
            <person name="Drula E."/>
            <person name="Chaduli D."/>
            <person name="Cazenave R."/>
            <person name="Ahrendt S."/>
            <person name="Wang J."/>
            <person name="Lipzen A."/>
            <person name="Daum C."/>
            <person name="Barry K."/>
            <person name="Grigoriev I.V."/>
            <person name="Favel A."/>
            <person name="Rosso M.N."/>
            <person name="Martin F."/>
        </authorList>
    </citation>
    <scope>NUCLEOTIDE SEQUENCE [LARGE SCALE GENOMIC DNA]</scope>
    <source>
        <strain evidence="2 3">CIRM-BRFM 2984</strain>
    </source>
</reference>
<name>A0AAV9ZTF2_9AGAR</name>
<evidence type="ECO:0000256" key="1">
    <source>
        <dbReference type="SAM" id="MobiDB-lite"/>
    </source>
</evidence>
<organism evidence="2 3">
    <name type="scientific">Favolaschia claudopus</name>
    <dbReference type="NCBI Taxonomy" id="2862362"/>
    <lineage>
        <taxon>Eukaryota</taxon>
        <taxon>Fungi</taxon>
        <taxon>Dikarya</taxon>
        <taxon>Basidiomycota</taxon>
        <taxon>Agaricomycotina</taxon>
        <taxon>Agaricomycetes</taxon>
        <taxon>Agaricomycetidae</taxon>
        <taxon>Agaricales</taxon>
        <taxon>Marasmiineae</taxon>
        <taxon>Mycenaceae</taxon>
        <taxon>Favolaschia</taxon>
    </lineage>
</organism>
<evidence type="ECO:0000313" key="3">
    <source>
        <dbReference type="Proteomes" id="UP001362999"/>
    </source>
</evidence>
<gene>
    <name evidence="2" type="ORF">R3P38DRAFT_2570986</name>
</gene>
<keyword evidence="3" id="KW-1185">Reference proteome</keyword>
<feature type="compositionally biased region" description="Basic and acidic residues" evidence="1">
    <location>
        <begin position="347"/>
        <end position="382"/>
    </location>
</feature>
<feature type="region of interest" description="Disordered" evidence="1">
    <location>
        <begin position="456"/>
        <end position="487"/>
    </location>
</feature>
<evidence type="ECO:0000313" key="2">
    <source>
        <dbReference type="EMBL" id="KAK6992239.1"/>
    </source>
</evidence>
<dbReference type="AlphaFoldDB" id="A0AAV9ZTF2"/>
<proteinExistence type="predicted"/>
<comment type="caution">
    <text evidence="2">The sequence shown here is derived from an EMBL/GenBank/DDBJ whole genome shotgun (WGS) entry which is preliminary data.</text>
</comment>
<sequence>MLPFHGHFRQENRIFTVYFGNPSSMDKVPSPDRAPSPDHTTMNGDYRHPCWVSPYMPYLLFLPATNPFMGTLFGRLNVTAGSPLPPSCLPIPIVGNTMIPEQVKAWAILEDALRKTLCAMFAEYPEYPFERMLSPPYPSHFGYKSTGYSTPQAMSAAIRSSRDAFLPLIATIAMMFALLDHRRPHWRARVLQSSRVHPQWFADLEESAAGPRFKRTGGIIDLTFRTLSPSALADWGGKHPLDEIISAVFGRIEFPLYFHWGVIDDVPKFPIPAALATRKFYPDRQAIKFLHSIQGQCSSSYTGWDCESTCTSQRDVGQTQQTTPPNPGTSPLSPDAPAAPPGQPIPEVEKGSGQKPGETVRDFMARRRAEGEKAEASETPENRRKRLDRLAHASKGNPPGRKGARVFVWEESLECPGFFIRHAMNRTNAADSWEEYTPTQRFYNSWRDEWDLCTALDPGAEPEQEPYDEDDSDDYMRPGPTKTKGNVDMLSVRPDVTLSPRLQTLDVNDRPPPPSTSFIAMKDVAYARFGFTTPTGPGHKYEKSLRPDYTARFIGDEHWLGVKDPSFALLPTFFAFLLEASSLAQIPKELIDLRSDTADIASNVWTVDVKSKSFGGTRFYIIHPRHPEADPNFCIILQSAVTTLQIIRMGWGFHTVDNIAYHLRLQGIEYHVCTIGPYRPQALAPVFCTGLGFRPVNYKPTRLDYVAYTTLLRKFIKSPRGQFARCAGGVVSRLAFDDDDNLIQCPSDGVFETGKCFWDGQSDTAYYADTLTPQEIDLICGVYVVETGQPIALWLHKTHFEVRANQLSK</sequence>
<accession>A0AAV9ZTF2</accession>
<dbReference type="Proteomes" id="UP001362999">
    <property type="component" value="Unassembled WGS sequence"/>
</dbReference>